<dbReference type="InterPro" id="IPR016024">
    <property type="entry name" value="ARM-type_fold"/>
</dbReference>
<dbReference type="KEGG" id="pphe:PP2015_3908"/>
<dbReference type="Proteomes" id="UP000061457">
    <property type="component" value="Chromosome II"/>
</dbReference>
<dbReference type="EMBL" id="CP013188">
    <property type="protein sequence ID" value="ALO44377.1"/>
    <property type="molecule type" value="Genomic_DNA"/>
</dbReference>
<evidence type="ECO:0000313" key="2">
    <source>
        <dbReference type="EMBL" id="ALO44377.1"/>
    </source>
</evidence>
<name>A0A0S2K815_9GAMM</name>
<proteinExistence type="predicted"/>
<keyword evidence="1" id="KW-0732">Signal</keyword>
<dbReference type="STRING" id="161398.PP2015_3908"/>
<accession>A0A0S2K815</accession>
<keyword evidence="3" id="KW-1185">Reference proteome</keyword>
<gene>
    <name evidence="2" type="ORF">PP2015_3908</name>
</gene>
<dbReference type="PATRIC" id="fig|161398.10.peg.4000"/>
<dbReference type="SUPFAM" id="SSF48371">
    <property type="entry name" value="ARM repeat"/>
    <property type="match status" value="1"/>
</dbReference>
<feature type="chain" id="PRO_5006601252" evidence="1">
    <location>
        <begin position="37"/>
        <end position="575"/>
    </location>
</feature>
<dbReference type="Pfam" id="PF13646">
    <property type="entry name" value="HEAT_2"/>
    <property type="match status" value="1"/>
</dbReference>
<reference evidence="2 3" key="1">
    <citation type="submission" date="2015-11" db="EMBL/GenBank/DDBJ databases">
        <authorList>
            <person name="Zhang Y."/>
            <person name="Guo Z."/>
        </authorList>
    </citation>
    <scope>NUCLEOTIDE SEQUENCE [LARGE SCALE GENOMIC DNA]</scope>
    <source>
        <strain evidence="2 3">KCTC 12086</strain>
    </source>
</reference>
<dbReference type="AlphaFoldDB" id="A0A0S2K815"/>
<evidence type="ECO:0000256" key="1">
    <source>
        <dbReference type="SAM" id="SignalP"/>
    </source>
</evidence>
<sequence>MDTLLERGRNRTMILSCRLNLLAAPLVALASFQSQASAFCQPQFDFNIKSFTSFNYTKLNSPAQQTDIEIQGKLSVISVKKEDEKNWWAIKADKVKTVQGQLSMPLPNYERPFAFKLNEQGLITEFYFADTLDTQSQDQLKGLAYYLQYQKNLSKITNETDTLGEYRVNYQQKENALSFVKVNYEHKNKQALNAFSHIEVEKSDQQITPSECFLDSRDGIEKLNLVGADLTFTSEQSFSVKKLKQPFETALFSMSDDLSLWQSTHVELTQAEKDKLKKELLAFVTEQDITQIDAHTLALLLKKYDAVIGELRGVILTNQISDNAQMRLFNALGQLDTPSSQVLLSGLLVGTEKQPQTQFRALRALTQGHQPLSQQATDTLLSLLNDGFLSVDQEVSSSFYMTLGILLNNRIGSTTAQQLSQAIVEHITLSESEGKTADLITALGNSRDEQHVELIEDYLTDSSPRVEKASIRALGMMQSDSAYQNLEKHFNTHSGRNTKALLSALGNYDMKPKTSDSVLNLAVNDNDDAVRYAAINALAKQPNNEGIKQTLRQALRSEKSKRNFKAIVKLLHKKD</sequence>
<dbReference type="InterPro" id="IPR011989">
    <property type="entry name" value="ARM-like"/>
</dbReference>
<dbReference type="Gene3D" id="1.25.10.10">
    <property type="entry name" value="Leucine-rich Repeat Variant"/>
    <property type="match status" value="1"/>
</dbReference>
<protein>
    <submittedName>
        <fullName evidence="2">Phycocyanin subunit alpha</fullName>
    </submittedName>
</protein>
<organism evidence="2 3">
    <name type="scientific">Pseudoalteromonas phenolica</name>
    <dbReference type="NCBI Taxonomy" id="161398"/>
    <lineage>
        <taxon>Bacteria</taxon>
        <taxon>Pseudomonadati</taxon>
        <taxon>Pseudomonadota</taxon>
        <taxon>Gammaproteobacteria</taxon>
        <taxon>Alteromonadales</taxon>
        <taxon>Pseudoalteromonadaceae</taxon>
        <taxon>Pseudoalteromonas</taxon>
    </lineage>
</organism>
<evidence type="ECO:0000313" key="3">
    <source>
        <dbReference type="Proteomes" id="UP000061457"/>
    </source>
</evidence>
<feature type="signal peptide" evidence="1">
    <location>
        <begin position="1"/>
        <end position="36"/>
    </location>
</feature>